<evidence type="ECO:0000313" key="1">
    <source>
        <dbReference type="EMBL" id="GEU86727.1"/>
    </source>
</evidence>
<protein>
    <submittedName>
        <fullName evidence="1">Uncharacterized protein</fullName>
    </submittedName>
</protein>
<name>A0A6L2NM73_TANCI</name>
<comment type="caution">
    <text evidence="1">The sequence shown here is derived from an EMBL/GenBank/DDBJ whole genome shotgun (WGS) entry which is preliminary data.</text>
</comment>
<gene>
    <name evidence="1" type="ORF">Tci_058705</name>
</gene>
<dbReference type="AlphaFoldDB" id="A0A6L2NM73"/>
<organism evidence="1">
    <name type="scientific">Tanacetum cinerariifolium</name>
    <name type="common">Dalmatian daisy</name>
    <name type="synonym">Chrysanthemum cinerariifolium</name>
    <dbReference type="NCBI Taxonomy" id="118510"/>
    <lineage>
        <taxon>Eukaryota</taxon>
        <taxon>Viridiplantae</taxon>
        <taxon>Streptophyta</taxon>
        <taxon>Embryophyta</taxon>
        <taxon>Tracheophyta</taxon>
        <taxon>Spermatophyta</taxon>
        <taxon>Magnoliopsida</taxon>
        <taxon>eudicotyledons</taxon>
        <taxon>Gunneridae</taxon>
        <taxon>Pentapetalae</taxon>
        <taxon>asterids</taxon>
        <taxon>campanulids</taxon>
        <taxon>Asterales</taxon>
        <taxon>Asteraceae</taxon>
        <taxon>Asteroideae</taxon>
        <taxon>Anthemideae</taxon>
        <taxon>Anthemidinae</taxon>
        <taxon>Tanacetum</taxon>
    </lineage>
</organism>
<proteinExistence type="predicted"/>
<accession>A0A6L2NM73</accession>
<dbReference type="EMBL" id="BKCJ010009389">
    <property type="protein sequence ID" value="GEU86727.1"/>
    <property type="molecule type" value="Genomic_DNA"/>
</dbReference>
<sequence>MENGIKGLKLGFGAPSGEATGSMIGVTTGSEFKIRDSVGTTGDYCCSNGSLRDKIICNLNKTPDLSQRPPQNCPKCGNPVDGQYCQGCDLLRKKFKEDLVTYCKENGILQYLLDTSESSYENTNVANTLQESFVIKQDPGENSSQSPPRINHHCCYVCGDLGSTTTHSDSSLYDSFIFNLSIDLFPPADRSDFYHEEFADELAHIISPPEYDCFCFKNEPNSGDFTMDVVEDIFPTREPRIHVHNALPTHPNL</sequence>
<reference evidence="1" key="1">
    <citation type="journal article" date="2019" name="Sci. Rep.">
        <title>Draft genome of Tanacetum cinerariifolium, the natural source of mosquito coil.</title>
        <authorList>
            <person name="Yamashiro T."/>
            <person name="Shiraishi A."/>
            <person name="Satake H."/>
            <person name="Nakayama K."/>
        </authorList>
    </citation>
    <scope>NUCLEOTIDE SEQUENCE</scope>
</reference>